<evidence type="ECO:0000256" key="1">
    <source>
        <dbReference type="SAM" id="MobiDB-lite"/>
    </source>
</evidence>
<feature type="compositionally biased region" description="Basic and acidic residues" evidence="1">
    <location>
        <begin position="60"/>
        <end position="69"/>
    </location>
</feature>
<evidence type="ECO:0000313" key="3">
    <source>
        <dbReference type="Proteomes" id="UP000324222"/>
    </source>
</evidence>
<comment type="caution">
    <text evidence="2">The sequence shown here is derived from an EMBL/GenBank/DDBJ whole genome shotgun (WGS) entry which is preliminary data.</text>
</comment>
<feature type="region of interest" description="Disordered" evidence="1">
    <location>
        <begin position="60"/>
        <end position="84"/>
    </location>
</feature>
<gene>
    <name evidence="2" type="ORF">E2C01_069270</name>
</gene>
<name>A0A5B7HR02_PORTR</name>
<evidence type="ECO:0000313" key="2">
    <source>
        <dbReference type="EMBL" id="MPC74890.1"/>
    </source>
</evidence>
<protein>
    <submittedName>
        <fullName evidence="2">Uncharacterized protein</fullName>
    </submittedName>
</protein>
<sequence>MISTSFCHTRTPRLASHTLYTSVRSPTTPPTLPVALSGRRMDIICANCACIHEMEEEKVVGRKEGEGKGKVGRGKGGCGDGWRIFRGRESRSGLWFRRGSDTTNR</sequence>
<organism evidence="2 3">
    <name type="scientific">Portunus trituberculatus</name>
    <name type="common">Swimming crab</name>
    <name type="synonym">Neptunus trituberculatus</name>
    <dbReference type="NCBI Taxonomy" id="210409"/>
    <lineage>
        <taxon>Eukaryota</taxon>
        <taxon>Metazoa</taxon>
        <taxon>Ecdysozoa</taxon>
        <taxon>Arthropoda</taxon>
        <taxon>Crustacea</taxon>
        <taxon>Multicrustacea</taxon>
        <taxon>Malacostraca</taxon>
        <taxon>Eumalacostraca</taxon>
        <taxon>Eucarida</taxon>
        <taxon>Decapoda</taxon>
        <taxon>Pleocyemata</taxon>
        <taxon>Brachyura</taxon>
        <taxon>Eubrachyura</taxon>
        <taxon>Portunoidea</taxon>
        <taxon>Portunidae</taxon>
        <taxon>Portuninae</taxon>
        <taxon>Portunus</taxon>
    </lineage>
</organism>
<proteinExistence type="predicted"/>
<reference evidence="2 3" key="1">
    <citation type="submission" date="2019-05" db="EMBL/GenBank/DDBJ databases">
        <title>Another draft genome of Portunus trituberculatus and its Hox gene families provides insights of decapod evolution.</title>
        <authorList>
            <person name="Jeong J.-H."/>
            <person name="Song I."/>
            <person name="Kim S."/>
            <person name="Choi T."/>
            <person name="Kim D."/>
            <person name="Ryu S."/>
            <person name="Kim W."/>
        </authorList>
    </citation>
    <scope>NUCLEOTIDE SEQUENCE [LARGE SCALE GENOMIC DNA]</scope>
    <source>
        <tissue evidence="2">Muscle</tissue>
    </source>
</reference>
<keyword evidence="3" id="KW-1185">Reference proteome</keyword>
<dbReference type="AlphaFoldDB" id="A0A5B7HR02"/>
<dbReference type="Proteomes" id="UP000324222">
    <property type="component" value="Unassembled WGS sequence"/>
</dbReference>
<accession>A0A5B7HR02</accession>
<dbReference type="EMBL" id="VSRR010039938">
    <property type="protein sequence ID" value="MPC74890.1"/>
    <property type="molecule type" value="Genomic_DNA"/>
</dbReference>